<comment type="catalytic activity">
    <reaction evidence="5">
        <text>N,N-dimethyl-1,4-phenylenediamine + anthranilate + 2 NAD(+) = 2-(4-dimethylaminophenyl)diazenylbenzoate + 2 NADH + 2 H(+)</text>
        <dbReference type="Rhea" id="RHEA:55872"/>
        <dbReference type="ChEBI" id="CHEBI:15378"/>
        <dbReference type="ChEBI" id="CHEBI:15783"/>
        <dbReference type="ChEBI" id="CHEBI:16567"/>
        <dbReference type="ChEBI" id="CHEBI:57540"/>
        <dbReference type="ChEBI" id="CHEBI:57945"/>
        <dbReference type="ChEBI" id="CHEBI:71579"/>
        <dbReference type="EC" id="1.7.1.17"/>
    </reaction>
    <physiologicalReaction direction="right-to-left" evidence="5">
        <dbReference type="Rhea" id="RHEA:55874"/>
    </physiologicalReaction>
</comment>
<feature type="binding site" evidence="6">
    <location>
        <position position="9"/>
    </location>
    <ligand>
        <name>FMN</name>
        <dbReference type="ChEBI" id="CHEBI:58210"/>
    </ligand>
</feature>
<keyword evidence="1 6" id="KW-0285">Flavoprotein</keyword>
<comment type="caution">
    <text evidence="6">Lacks conserved residue(s) required for the propagation of feature annotation.</text>
</comment>
<dbReference type="AlphaFoldDB" id="A0A158G628"/>
<evidence type="ECO:0000313" key="9">
    <source>
        <dbReference type="Proteomes" id="UP000054977"/>
    </source>
</evidence>
<dbReference type="STRING" id="326474.AWB65_01589"/>
<evidence type="ECO:0000313" key="8">
    <source>
        <dbReference type="EMBL" id="SAL27317.1"/>
    </source>
</evidence>
<dbReference type="EMBL" id="FCNW02000005">
    <property type="protein sequence ID" value="SAL27317.1"/>
    <property type="molecule type" value="Genomic_DNA"/>
</dbReference>
<dbReference type="GO" id="GO:0016652">
    <property type="term" value="F:oxidoreductase activity, acting on NAD(P)H as acceptor"/>
    <property type="evidence" value="ECO:0007669"/>
    <property type="project" value="UniProtKB-UniRule"/>
</dbReference>
<dbReference type="RefSeq" id="WP_087666623.1">
    <property type="nucleotide sequence ID" value="NZ_FCNW02000005.1"/>
</dbReference>
<organism evidence="8 9">
    <name type="scientific">Caballeronia humi</name>
    <dbReference type="NCBI Taxonomy" id="326474"/>
    <lineage>
        <taxon>Bacteria</taxon>
        <taxon>Pseudomonadati</taxon>
        <taxon>Pseudomonadota</taxon>
        <taxon>Betaproteobacteria</taxon>
        <taxon>Burkholderiales</taxon>
        <taxon>Burkholderiaceae</taxon>
        <taxon>Caballeronia</taxon>
    </lineage>
</organism>
<sequence>MKILFLNASPHGDMSHGYRLATEMIDTLRKNSPAEVVVRDLAAHALPPIARDYARAVTSRSPDTRAFDLSEQLIREIETTDVLIVNTPMHNFTVPAALKLWIDYVLRIHRTFASTAEGKVGLMRDRPAFVIVGSGGFHSGERARQPDFLTPYVRFALGSIGIRNVHFLLLEGLVMGDETIGRALTVARESVARHALFALDAALNP</sequence>
<evidence type="ECO:0000256" key="1">
    <source>
        <dbReference type="ARBA" id="ARBA00022630"/>
    </source>
</evidence>
<dbReference type="EC" id="1.7.1.17" evidence="6"/>
<dbReference type="Pfam" id="PF02525">
    <property type="entry name" value="Flavodoxin_2"/>
    <property type="match status" value="1"/>
</dbReference>
<dbReference type="InterPro" id="IPR050104">
    <property type="entry name" value="FMN-dep_NADH:Q_OxRdtase_AzoR1"/>
</dbReference>
<dbReference type="OrthoDB" id="9787136at2"/>
<evidence type="ECO:0000256" key="6">
    <source>
        <dbReference type="HAMAP-Rule" id="MF_01216"/>
    </source>
</evidence>
<dbReference type="InterPro" id="IPR023048">
    <property type="entry name" value="NADH:quinone_OxRdtase_FMN_depd"/>
</dbReference>
<evidence type="ECO:0000256" key="2">
    <source>
        <dbReference type="ARBA" id="ARBA00022643"/>
    </source>
</evidence>
<dbReference type="SUPFAM" id="SSF52218">
    <property type="entry name" value="Flavoproteins"/>
    <property type="match status" value="1"/>
</dbReference>
<dbReference type="EC" id="1.6.5.-" evidence="6"/>
<dbReference type="GO" id="GO:0009055">
    <property type="term" value="F:electron transfer activity"/>
    <property type="evidence" value="ECO:0007669"/>
    <property type="project" value="UniProtKB-UniRule"/>
</dbReference>
<dbReference type="Proteomes" id="UP000054977">
    <property type="component" value="Unassembled WGS sequence"/>
</dbReference>
<dbReference type="Gene3D" id="3.40.50.360">
    <property type="match status" value="1"/>
</dbReference>
<name>A0A158G628_9BURK</name>
<evidence type="ECO:0000256" key="3">
    <source>
        <dbReference type="ARBA" id="ARBA00023002"/>
    </source>
</evidence>
<dbReference type="InterPro" id="IPR029039">
    <property type="entry name" value="Flavoprotein-like_sf"/>
</dbReference>
<feature type="domain" description="Flavodoxin-like fold" evidence="7">
    <location>
        <begin position="1"/>
        <end position="191"/>
    </location>
</feature>
<accession>A0A158G628</accession>
<dbReference type="GO" id="GO:0016655">
    <property type="term" value="F:oxidoreductase activity, acting on NAD(P)H, quinone or similar compound as acceptor"/>
    <property type="evidence" value="ECO:0007669"/>
    <property type="project" value="InterPro"/>
</dbReference>
<evidence type="ECO:0000259" key="7">
    <source>
        <dbReference type="Pfam" id="PF02525"/>
    </source>
</evidence>
<dbReference type="HAMAP" id="MF_01216">
    <property type="entry name" value="Azoreductase_type1"/>
    <property type="match status" value="1"/>
</dbReference>
<protein>
    <recommendedName>
        <fullName evidence="6">FMN dependent NADH:quinone oxidoreductase</fullName>
        <ecNumber evidence="6">1.6.5.-</ecNumber>
    </recommendedName>
    <alternativeName>
        <fullName evidence="6">Azo-dye reductase</fullName>
    </alternativeName>
    <alternativeName>
        <fullName evidence="6">FMN-dependent NADH-azo compound oxidoreductase</fullName>
    </alternativeName>
    <alternativeName>
        <fullName evidence="6">FMN-dependent NADH-azoreductase</fullName>
        <ecNumber evidence="6">1.7.1.17</ecNumber>
    </alternativeName>
</protein>
<comment type="function">
    <text evidence="6">Quinone reductase that provides resistance to thiol-specific stress caused by electrophilic quinones.</text>
</comment>
<comment type="caution">
    <text evidence="8">The sequence shown here is derived from an EMBL/GenBank/DDBJ whole genome shotgun (WGS) entry which is preliminary data.</text>
</comment>
<keyword evidence="2 6" id="KW-0288">FMN</keyword>
<evidence type="ECO:0000256" key="5">
    <source>
        <dbReference type="ARBA" id="ARBA00048542"/>
    </source>
</evidence>
<dbReference type="InterPro" id="IPR003680">
    <property type="entry name" value="Flavodoxin_fold"/>
</dbReference>
<keyword evidence="4 6" id="KW-0520">NAD</keyword>
<dbReference type="GO" id="GO:0010181">
    <property type="term" value="F:FMN binding"/>
    <property type="evidence" value="ECO:0007669"/>
    <property type="project" value="UniProtKB-UniRule"/>
</dbReference>
<evidence type="ECO:0000256" key="4">
    <source>
        <dbReference type="ARBA" id="ARBA00023027"/>
    </source>
</evidence>
<comment type="similarity">
    <text evidence="6">Belongs to the azoreductase type 1 family.</text>
</comment>
<keyword evidence="9" id="KW-1185">Reference proteome</keyword>
<dbReference type="PANTHER" id="PTHR43741">
    <property type="entry name" value="FMN-DEPENDENT NADH-AZOREDUCTASE 1"/>
    <property type="match status" value="1"/>
</dbReference>
<gene>
    <name evidence="6" type="primary">azoR</name>
    <name evidence="8" type="ORF">AWB65_01589</name>
</gene>
<proteinExistence type="inferred from homology"/>
<comment type="cofactor">
    <cofactor evidence="6">
        <name>FMN</name>
        <dbReference type="ChEBI" id="CHEBI:58210"/>
    </cofactor>
    <text evidence="6">Binds 1 FMN per subunit.</text>
</comment>
<comment type="subunit">
    <text evidence="6">Homodimer.</text>
</comment>
<keyword evidence="3 6" id="KW-0560">Oxidoreductase</keyword>
<comment type="function">
    <text evidence="6">Also exhibits azoreductase activity. Catalyzes the reductive cleavage of the azo bond in aromatic azo compounds to the corresponding amines.</text>
</comment>
<comment type="catalytic activity">
    <reaction evidence="6">
        <text>2 a quinone + NADH + H(+) = 2 a 1,4-benzosemiquinone + NAD(+)</text>
        <dbReference type="Rhea" id="RHEA:65952"/>
        <dbReference type="ChEBI" id="CHEBI:15378"/>
        <dbReference type="ChEBI" id="CHEBI:57540"/>
        <dbReference type="ChEBI" id="CHEBI:57945"/>
        <dbReference type="ChEBI" id="CHEBI:132124"/>
        <dbReference type="ChEBI" id="CHEBI:134225"/>
    </reaction>
</comment>
<reference evidence="8" key="1">
    <citation type="submission" date="2016-01" db="EMBL/GenBank/DDBJ databases">
        <authorList>
            <person name="Peeters C."/>
        </authorList>
    </citation>
    <scope>NUCLEOTIDE SEQUENCE [LARGE SCALE GENOMIC DNA]</scope>
    <source>
        <strain evidence="8">LMG 22934</strain>
    </source>
</reference>
<dbReference type="PANTHER" id="PTHR43741:SF4">
    <property type="entry name" value="FMN-DEPENDENT NADH:QUINONE OXIDOREDUCTASE"/>
    <property type="match status" value="1"/>
</dbReference>